<name>A0A1H1QR53_9FLAO</name>
<reference evidence="1 2" key="1">
    <citation type="submission" date="2016-10" db="EMBL/GenBank/DDBJ databases">
        <authorList>
            <person name="Varghese N."/>
            <person name="Submissions S."/>
        </authorList>
    </citation>
    <scope>NUCLEOTIDE SEQUENCE [LARGE SCALE GENOMIC DNA]</scope>
    <source>
        <strain evidence="1 2">RHA_55</strain>
    </source>
</reference>
<accession>A0A1H1QR53</accession>
<dbReference type="AlphaFoldDB" id="A0A1H1QR53"/>
<protein>
    <submittedName>
        <fullName evidence="1">Uncharacterized protein</fullName>
    </submittedName>
</protein>
<evidence type="ECO:0000313" key="1">
    <source>
        <dbReference type="EMBL" id="SDS25950.1"/>
    </source>
</evidence>
<evidence type="ECO:0000313" key="2">
    <source>
        <dbReference type="Proteomes" id="UP000198963"/>
    </source>
</evidence>
<organism evidence="1 2">
    <name type="scientific">Winogradskyella sediminis</name>
    <dbReference type="NCBI Taxonomy" id="1382466"/>
    <lineage>
        <taxon>Bacteria</taxon>
        <taxon>Pseudomonadati</taxon>
        <taxon>Bacteroidota</taxon>
        <taxon>Flavobacteriia</taxon>
        <taxon>Flavobacteriales</taxon>
        <taxon>Flavobacteriaceae</taxon>
        <taxon>Winogradskyella</taxon>
    </lineage>
</organism>
<sequence>MSLNDVNSYKLKKIQYLCARLNDIDNFVGLAFINNRGREPH</sequence>
<proteinExistence type="predicted"/>
<keyword evidence="2" id="KW-1185">Reference proteome</keyword>
<dbReference type="STRING" id="1249933.SAMN04489797_1209"/>
<dbReference type="Proteomes" id="UP000198963">
    <property type="component" value="Chromosome I"/>
</dbReference>
<dbReference type="EMBL" id="LT629774">
    <property type="protein sequence ID" value="SDS25950.1"/>
    <property type="molecule type" value="Genomic_DNA"/>
</dbReference>
<gene>
    <name evidence="1" type="ORF">SAMN04489797_1209</name>
</gene>